<accession>A0A2U3EN89</accession>
<comment type="caution">
    <text evidence="1">The sequence shown here is derived from an EMBL/GenBank/DDBJ whole genome shotgun (WGS) entry which is preliminary data.</text>
</comment>
<gene>
    <name evidence="1" type="ORF">PCL_06622</name>
</gene>
<reference evidence="1 2" key="1">
    <citation type="journal article" date="2016" name="Front. Microbiol.">
        <title>Genome and transcriptome sequences reveal the specific parasitism of the nematophagous Purpureocillium lilacinum 36-1.</title>
        <authorList>
            <person name="Xie J."/>
            <person name="Li S."/>
            <person name="Mo C."/>
            <person name="Xiao X."/>
            <person name="Peng D."/>
            <person name="Wang G."/>
            <person name="Xiao Y."/>
        </authorList>
    </citation>
    <scope>NUCLEOTIDE SEQUENCE [LARGE SCALE GENOMIC DNA]</scope>
    <source>
        <strain evidence="1 2">36-1</strain>
    </source>
</reference>
<protein>
    <submittedName>
        <fullName evidence="1">Uncharacterized protein</fullName>
    </submittedName>
</protein>
<dbReference type="AlphaFoldDB" id="A0A2U3EN89"/>
<dbReference type="EMBL" id="LCWV01000002">
    <property type="protein sequence ID" value="PWI75964.1"/>
    <property type="molecule type" value="Genomic_DNA"/>
</dbReference>
<evidence type="ECO:0000313" key="1">
    <source>
        <dbReference type="EMBL" id="PWI75964.1"/>
    </source>
</evidence>
<dbReference type="Proteomes" id="UP000245956">
    <property type="component" value="Unassembled WGS sequence"/>
</dbReference>
<sequence length="208" mass="22530">MPVRAGNDMAPGRRLPRAAHLLGAPPAATVLILAAARDNMKPLLRQLRKVFGTHKPSPMDDVDPQRRPDILPPWSEAPAHAWVTAKKWSPGAASSPRADKPGVLLCMSNAAGNQSSRRCCSLLKCLAGTGPPKDPTSIFDPATVVSDSVASAKTLQSFSRKLPKRTREPKRAAPPVCYVPKTAEINMLRCHRAIHDKFAEYHAHSPAF</sequence>
<name>A0A2U3EN89_PURLI</name>
<evidence type="ECO:0000313" key="2">
    <source>
        <dbReference type="Proteomes" id="UP000245956"/>
    </source>
</evidence>
<proteinExistence type="predicted"/>
<organism evidence="1 2">
    <name type="scientific">Purpureocillium lilacinum</name>
    <name type="common">Paecilomyces lilacinus</name>
    <dbReference type="NCBI Taxonomy" id="33203"/>
    <lineage>
        <taxon>Eukaryota</taxon>
        <taxon>Fungi</taxon>
        <taxon>Dikarya</taxon>
        <taxon>Ascomycota</taxon>
        <taxon>Pezizomycotina</taxon>
        <taxon>Sordariomycetes</taxon>
        <taxon>Hypocreomycetidae</taxon>
        <taxon>Hypocreales</taxon>
        <taxon>Ophiocordycipitaceae</taxon>
        <taxon>Purpureocillium</taxon>
    </lineage>
</organism>